<dbReference type="InterPro" id="IPR011989">
    <property type="entry name" value="ARM-like"/>
</dbReference>
<gene>
    <name evidence="1" type="ORF">PCAL00307_LOCUS4211</name>
    <name evidence="2" type="ORF">PECAL_5P19300</name>
</gene>
<organism evidence="1">
    <name type="scientific">Pelagomonas calceolata</name>
    <dbReference type="NCBI Taxonomy" id="35677"/>
    <lineage>
        <taxon>Eukaryota</taxon>
        <taxon>Sar</taxon>
        <taxon>Stramenopiles</taxon>
        <taxon>Ochrophyta</taxon>
        <taxon>Pelagophyceae</taxon>
        <taxon>Pelagomonadales</taxon>
        <taxon>Pelagomonadaceae</taxon>
        <taxon>Pelagomonas</taxon>
    </lineage>
</organism>
<dbReference type="SUPFAM" id="SSF48371">
    <property type="entry name" value="ARM repeat"/>
    <property type="match status" value="1"/>
</dbReference>
<protein>
    <submittedName>
        <fullName evidence="1">Uncharacterized protein</fullName>
    </submittedName>
</protein>
<dbReference type="EMBL" id="CAKKNE010000005">
    <property type="protein sequence ID" value="CAH0377379.1"/>
    <property type="molecule type" value="Genomic_DNA"/>
</dbReference>
<dbReference type="EMBL" id="HBIW01005138">
    <property type="protein sequence ID" value="CAE0688777.1"/>
    <property type="molecule type" value="Transcribed_RNA"/>
</dbReference>
<evidence type="ECO:0000313" key="3">
    <source>
        <dbReference type="Proteomes" id="UP000789595"/>
    </source>
</evidence>
<dbReference type="InterPro" id="IPR016024">
    <property type="entry name" value="ARM-type_fold"/>
</dbReference>
<reference evidence="1" key="1">
    <citation type="submission" date="2021-01" db="EMBL/GenBank/DDBJ databases">
        <authorList>
            <person name="Corre E."/>
            <person name="Pelletier E."/>
            <person name="Niang G."/>
            <person name="Scheremetjew M."/>
            <person name="Finn R."/>
            <person name="Kale V."/>
            <person name="Holt S."/>
            <person name="Cochrane G."/>
            <person name="Meng A."/>
            <person name="Brown T."/>
            <person name="Cohen L."/>
        </authorList>
    </citation>
    <scope>NUCLEOTIDE SEQUENCE</scope>
    <source>
        <strain evidence="1">CCMP1756</strain>
    </source>
</reference>
<proteinExistence type="predicted"/>
<accession>A0A7S3ZNE4</accession>
<dbReference type="Proteomes" id="UP000789595">
    <property type="component" value="Unassembled WGS sequence"/>
</dbReference>
<dbReference type="AlphaFoldDB" id="A0A7S3ZNE4"/>
<keyword evidence="3" id="KW-1185">Reference proteome</keyword>
<evidence type="ECO:0000313" key="2">
    <source>
        <dbReference type="EMBL" id="CAH0377379.1"/>
    </source>
</evidence>
<sequence length="494" mass="51440">MAAMMETDEDAELALLGSEEDDEQTLRSFLDALPRDATKRNASVATFLGETCPPAKLLLRAALWAVDGPRCARDALRAVSATKSGAQLISKEHTLLFRGFAHGAPAVRKETCATVEALAKAGTTVQFCAAAAPSVGKAAVDDDAGVAESAANAARAVAKAGFVDEAIAAVDEATRAARGSLELVRACDVACGVAVACGDAAWDRRLIASTCRIACVGAAEDPLLRLAALELLQGLSRSRRAVELLCTDGYLAKLIHVAEQDDGYGCDQQALRAASRVLAAADTDSFARAAQDGCVARFFDLAFARLERGGDADGAEDYVCACVALGGWLESSADAADAVLSNTTLVDAWLAPPPAPKRCQAARLKSLTQAMSPRVWAELVKRGADAALAKAIRDGDDDVRFAAWACCTAAVRSSPDALVRLLSHAGVYEFLVSGPPPDDAIEAKRIKHDFVCAVAERSGGMDDSARRAVEAAANAGPFRRAPGTVSPEVALASR</sequence>
<evidence type="ECO:0000313" key="1">
    <source>
        <dbReference type="EMBL" id="CAE0688777.1"/>
    </source>
</evidence>
<reference evidence="2" key="2">
    <citation type="submission" date="2021-11" db="EMBL/GenBank/DDBJ databases">
        <authorList>
            <consortium name="Genoscope - CEA"/>
            <person name="William W."/>
        </authorList>
    </citation>
    <scope>NUCLEOTIDE SEQUENCE</scope>
</reference>
<name>A0A7S3ZNE4_9STRA</name>
<dbReference type="Gene3D" id="1.25.10.10">
    <property type="entry name" value="Leucine-rich Repeat Variant"/>
    <property type="match status" value="1"/>
</dbReference>